<dbReference type="InterPro" id="IPR036942">
    <property type="entry name" value="Beta-barrel_TonB_sf"/>
</dbReference>
<dbReference type="PANTHER" id="PTHR30069:SF29">
    <property type="entry name" value="HEMOGLOBIN AND HEMOGLOBIN-HAPTOGLOBIN-BINDING PROTEIN 1-RELATED"/>
    <property type="match status" value="1"/>
</dbReference>
<evidence type="ECO:0000256" key="3">
    <source>
        <dbReference type="ARBA" id="ARBA00022448"/>
    </source>
</evidence>
<evidence type="ECO:0000256" key="9">
    <source>
        <dbReference type="ARBA" id="ARBA00023170"/>
    </source>
</evidence>
<keyword evidence="4 11" id="KW-1134">Transmembrane beta strand</keyword>
<keyword evidence="5 11" id="KW-0812">Transmembrane</keyword>
<evidence type="ECO:0000259" key="14">
    <source>
        <dbReference type="Pfam" id="PF00593"/>
    </source>
</evidence>
<comment type="similarity">
    <text evidence="2 11 12">Belongs to the TonB-dependent receptor family.</text>
</comment>
<proteinExistence type="inferred from homology"/>
<evidence type="ECO:0000256" key="6">
    <source>
        <dbReference type="ARBA" id="ARBA00022729"/>
    </source>
</evidence>
<dbReference type="SUPFAM" id="SSF56935">
    <property type="entry name" value="Porins"/>
    <property type="match status" value="1"/>
</dbReference>
<dbReference type="Pfam" id="PF07715">
    <property type="entry name" value="Plug"/>
    <property type="match status" value="1"/>
</dbReference>
<evidence type="ECO:0000256" key="8">
    <source>
        <dbReference type="ARBA" id="ARBA00023136"/>
    </source>
</evidence>
<dbReference type="Gene3D" id="2.170.130.10">
    <property type="entry name" value="TonB-dependent receptor, plug domain"/>
    <property type="match status" value="1"/>
</dbReference>
<evidence type="ECO:0000256" key="2">
    <source>
        <dbReference type="ARBA" id="ARBA00009810"/>
    </source>
</evidence>
<evidence type="ECO:0000256" key="11">
    <source>
        <dbReference type="PROSITE-ProRule" id="PRU01360"/>
    </source>
</evidence>
<keyword evidence="6 13" id="KW-0732">Signal</keyword>
<accession>A0ABX2ELZ2</accession>
<keyword evidence="7 12" id="KW-0798">TonB box</keyword>
<dbReference type="InterPro" id="IPR012910">
    <property type="entry name" value="Plug_dom"/>
</dbReference>
<dbReference type="PANTHER" id="PTHR30069">
    <property type="entry name" value="TONB-DEPENDENT OUTER MEMBRANE RECEPTOR"/>
    <property type="match status" value="1"/>
</dbReference>
<dbReference type="Gene3D" id="2.40.170.20">
    <property type="entry name" value="TonB-dependent receptor, beta-barrel domain"/>
    <property type="match status" value="1"/>
</dbReference>
<dbReference type="PROSITE" id="PS52016">
    <property type="entry name" value="TONB_DEPENDENT_REC_3"/>
    <property type="match status" value="1"/>
</dbReference>
<dbReference type="CDD" id="cd01347">
    <property type="entry name" value="ligand_gated_channel"/>
    <property type="match status" value="1"/>
</dbReference>
<name>A0ABX2ELZ2_9BURK</name>
<evidence type="ECO:0000313" key="16">
    <source>
        <dbReference type="EMBL" id="NRF69613.1"/>
    </source>
</evidence>
<keyword evidence="9 16" id="KW-0675">Receptor</keyword>
<feature type="domain" description="TonB-dependent receptor plug" evidence="15">
    <location>
        <begin position="52"/>
        <end position="162"/>
    </location>
</feature>
<evidence type="ECO:0000313" key="17">
    <source>
        <dbReference type="Proteomes" id="UP000737171"/>
    </source>
</evidence>
<evidence type="ECO:0000256" key="13">
    <source>
        <dbReference type="SAM" id="SignalP"/>
    </source>
</evidence>
<dbReference type="EMBL" id="JABRWJ010000006">
    <property type="protein sequence ID" value="NRF69613.1"/>
    <property type="molecule type" value="Genomic_DNA"/>
</dbReference>
<feature type="signal peptide" evidence="13">
    <location>
        <begin position="1"/>
        <end position="25"/>
    </location>
</feature>
<keyword evidence="10 11" id="KW-0998">Cell outer membrane</keyword>
<organism evidence="16 17">
    <name type="scientific">Pseudaquabacterium terrae</name>
    <dbReference type="NCBI Taxonomy" id="2732868"/>
    <lineage>
        <taxon>Bacteria</taxon>
        <taxon>Pseudomonadati</taxon>
        <taxon>Pseudomonadota</taxon>
        <taxon>Betaproteobacteria</taxon>
        <taxon>Burkholderiales</taxon>
        <taxon>Sphaerotilaceae</taxon>
        <taxon>Pseudaquabacterium</taxon>
    </lineage>
</organism>
<comment type="caution">
    <text evidence="16">The sequence shown here is derived from an EMBL/GenBank/DDBJ whole genome shotgun (WGS) entry which is preliminary data.</text>
</comment>
<sequence length="703" mass="77004">MSMPRAVPLFAACMLAALAASPAHAAVDEEGLEQVYGDRSTISIATGRRQPIQRAPAVATVITADDIAALGATDLDEVLATVPGLHVGRGHIELMALYLIRGIYHRINPQTLVLLNGMPMTTLFVGNRGLAWSSFALDDIARIEVIRGPGSALYGADAYAGVINLITKSAAEHDGHEAGLRVGSFGRREGYWQYGGRRGPLDVAAYLHLGRSDGPRNRIEADAQTALDALFGTRASLAPGPISNGHEAVDARLELAHERWRLRTAWMLRDKVGAGAGVAEALDPVGVIRTDHRFAELSLTEQPLGPDWRLNLGVGWHGYSQYHHRPLQLFPPGAFGGSFPNGMFGAPNTWERQWRLSAALVYTGLARHRLRIGVGFDDLDLYRTQEFKNFNIITSGPAAGLPVPIGDGSTVVSASPGDIFLLPQHRTVRYAYLQDEWDLAKDWSLTAGVRHDRFSDAGHTTNPRAGLVWHADYELTAKLLYGHAFRAPAFNEQHSINNPVERGNPALKPETIRTLEAVLAWQGGSWQGQLSVFRHRMRDIIRAVPDVASVGSSYQNTGAQRGRGLEAEFRWDVTRELRLAGHAAWQRSTDEATGRDPGYAPRRLLNLRADWTLPQAWQLGMQVREVAGRRRPPGDARAPLADYTNWDAHLRSPAFAGGWRVMLAVNNVFDADRREPSTAPGVSLPNDIPLPGRAAVLQASWRF</sequence>
<dbReference type="InterPro" id="IPR039426">
    <property type="entry name" value="TonB-dep_rcpt-like"/>
</dbReference>
<dbReference type="Proteomes" id="UP000737171">
    <property type="component" value="Unassembled WGS sequence"/>
</dbReference>
<evidence type="ECO:0000256" key="4">
    <source>
        <dbReference type="ARBA" id="ARBA00022452"/>
    </source>
</evidence>
<evidence type="ECO:0000256" key="10">
    <source>
        <dbReference type="ARBA" id="ARBA00023237"/>
    </source>
</evidence>
<dbReference type="Pfam" id="PF00593">
    <property type="entry name" value="TonB_dep_Rec_b-barrel"/>
    <property type="match status" value="1"/>
</dbReference>
<dbReference type="InterPro" id="IPR000531">
    <property type="entry name" value="Beta-barrel_TonB"/>
</dbReference>
<gene>
    <name evidence="16" type="ORF">HLB44_21655</name>
</gene>
<protein>
    <submittedName>
        <fullName evidence="16">TonB-dependent receptor</fullName>
    </submittedName>
</protein>
<evidence type="ECO:0000256" key="7">
    <source>
        <dbReference type="ARBA" id="ARBA00023077"/>
    </source>
</evidence>
<evidence type="ECO:0000256" key="5">
    <source>
        <dbReference type="ARBA" id="ARBA00022692"/>
    </source>
</evidence>
<feature type="domain" description="TonB-dependent receptor-like beta-barrel" evidence="14">
    <location>
        <begin position="291"/>
        <end position="668"/>
    </location>
</feature>
<evidence type="ECO:0000256" key="12">
    <source>
        <dbReference type="RuleBase" id="RU003357"/>
    </source>
</evidence>
<keyword evidence="8 11" id="KW-0472">Membrane</keyword>
<evidence type="ECO:0000259" key="15">
    <source>
        <dbReference type="Pfam" id="PF07715"/>
    </source>
</evidence>
<reference evidence="16 17" key="1">
    <citation type="submission" date="2020-05" db="EMBL/GenBank/DDBJ databases">
        <title>Aquincola sp. isolate from soil.</title>
        <authorList>
            <person name="Han J."/>
            <person name="Kim D.-U."/>
        </authorList>
    </citation>
    <scope>NUCLEOTIDE SEQUENCE [LARGE SCALE GENOMIC DNA]</scope>
    <source>
        <strain evidence="16 17">S2</strain>
    </source>
</reference>
<keyword evidence="3 11" id="KW-0813">Transport</keyword>
<comment type="subcellular location">
    <subcellularLocation>
        <location evidence="1 11">Cell outer membrane</location>
        <topology evidence="1 11">Multi-pass membrane protein</topology>
    </subcellularLocation>
</comment>
<keyword evidence="17" id="KW-1185">Reference proteome</keyword>
<feature type="chain" id="PRO_5045067648" evidence="13">
    <location>
        <begin position="26"/>
        <end position="703"/>
    </location>
</feature>
<dbReference type="InterPro" id="IPR037066">
    <property type="entry name" value="Plug_dom_sf"/>
</dbReference>
<dbReference type="RefSeq" id="WP_173126819.1">
    <property type="nucleotide sequence ID" value="NZ_JABRWJ010000006.1"/>
</dbReference>
<evidence type="ECO:0000256" key="1">
    <source>
        <dbReference type="ARBA" id="ARBA00004571"/>
    </source>
</evidence>